<evidence type="ECO:0000313" key="1">
    <source>
        <dbReference type="EnsemblPlants" id="OB10G22400.1"/>
    </source>
</evidence>
<organism evidence="1">
    <name type="scientific">Oryza brachyantha</name>
    <name type="common">malo sina</name>
    <dbReference type="NCBI Taxonomy" id="4533"/>
    <lineage>
        <taxon>Eukaryota</taxon>
        <taxon>Viridiplantae</taxon>
        <taxon>Streptophyta</taxon>
        <taxon>Embryophyta</taxon>
        <taxon>Tracheophyta</taxon>
        <taxon>Spermatophyta</taxon>
        <taxon>Magnoliopsida</taxon>
        <taxon>Liliopsida</taxon>
        <taxon>Poales</taxon>
        <taxon>Poaceae</taxon>
        <taxon>BOP clade</taxon>
        <taxon>Oryzoideae</taxon>
        <taxon>Oryzeae</taxon>
        <taxon>Oryzinae</taxon>
        <taxon>Oryza</taxon>
    </lineage>
</organism>
<dbReference type="Gramene" id="OB10G22400.1">
    <property type="protein sequence ID" value="OB10G22400.1"/>
    <property type="gene ID" value="OB10G22400"/>
</dbReference>
<accession>J3N3Z2</accession>
<reference evidence="1" key="1">
    <citation type="journal article" date="2013" name="Nat. Commun.">
        <title>Whole-genome sequencing of Oryza brachyantha reveals mechanisms underlying Oryza genome evolution.</title>
        <authorList>
            <person name="Chen J."/>
            <person name="Huang Q."/>
            <person name="Gao D."/>
            <person name="Wang J."/>
            <person name="Lang Y."/>
            <person name="Liu T."/>
            <person name="Li B."/>
            <person name="Bai Z."/>
            <person name="Luis Goicoechea J."/>
            <person name="Liang C."/>
            <person name="Chen C."/>
            <person name="Zhang W."/>
            <person name="Sun S."/>
            <person name="Liao Y."/>
            <person name="Zhang X."/>
            <person name="Yang L."/>
            <person name="Song C."/>
            <person name="Wang M."/>
            <person name="Shi J."/>
            <person name="Liu G."/>
            <person name="Liu J."/>
            <person name="Zhou H."/>
            <person name="Zhou W."/>
            <person name="Yu Q."/>
            <person name="An N."/>
            <person name="Chen Y."/>
            <person name="Cai Q."/>
            <person name="Wang B."/>
            <person name="Liu B."/>
            <person name="Min J."/>
            <person name="Huang Y."/>
            <person name="Wu H."/>
            <person name="Li Z."/>
            <person name="Zhang Y."/>
            <person name="Yin Y."/>
            <person name="Song W."/>
            <person name="Jiang J."/>
            <person name="Jackson S.A."/>
            <person name="Wing R.A."/>
            <person name="Wang J."/>
            <person name="Chen M."/>
        </authorList>
    </citation>
    <scope>NUCLEOTIDE SEQUENCE [LARGE SCALE GENOMIC DNA]</scope>
    <source>
        <strain evidence="1">cv. IRGC 101232</strain>
    </source>
</reference>
<protein>
    <submittedName>
        <fullName evidence="1">Uncharacterized protein</fullName>
    </submittedName>
</protein>
<dbReference type="Proteomes" id="UP000006038">
    <property type="component" value="Chromosome 10"/>
</dbReference>
<name>J3N3Z2_ORYBR</name>
<evidence type="ECO:0000313" key="2">
    <source>
        <dbReference type="Proteomes" id="UP000006038"/>
    </source>
</evidence>
<proteinExistence type="predicted"/>
<dbReference type="HOGENOM" id="CLU_2067445_0_0_1"/>
<dbReference type="EnsemblPlants" id="OB10G22400.1">
    <property type="protein sequence ID" value="OB10G22400.1"/>
    <property type="gene ID" value="OB10G22400"/>
</dbReference>
<reference evidence="1" key="2">
    <citation type="submission" date="2013-04" db="UniProtKB">
        <authorList>
            <consortium name="EnsemblPlants"/>
        </authorList>
    </citation>
    <scope>IDENTIFICATION</scope>
</reference>
<dbReference type="AlphaFoldDB" id="J3N3Z2"/>
<sequence length="119" mass="13334">MYTQGTNAFIQVYSCIYMCIRNMMFYDGIHTYKTYCIYAYGEFATYVRPWLCVLNHGVICLDMVLTMASALAVRWTRPMTWPRPASLVPPPPAASPLNPSMHMSPSVSAALAHVSTLST</sequence>
<keyword evidence="2" id="KW-1185">Reference proteome</keyword>